<dbReference type="InterPro" id="IPR053932">
    <property type="entry name" value="GeBP-like_DBD"/>
</dbReference>
<dbReference type="AlphaFoldDB" id="A0A6D2L7H9"/>
<dbReference type="PANTHER" id="PTHR10887">
    <property type="entry name" value="DNA2/NAM7 HELICASE FAMILY"/>
    <property type="match status" value="1"/>
</dbReference>
<feature type="domain" description="DNA2/NAM7 helicase-like C-terminal" evidence="8">
    <location>
        <begin position="61"/>
        <end position="258"/>
    </location>
</feature>
<evidence type="ECO:0000256" key="3">
    <source>
        <dbReference type="ARBA" id="ARBA00022801"/>
    </source>
</evidence>
<evidence type="ECO:0000256" key="2">
    <source>
        <dbReference type="ARBA" id="ARBA00022741"/>
    </source>
</evidence>
<dbReference type="Pfam" id="PF13086">
    <property type="entry name" value="AAA_11"/>
    <property type="match status" value="1"/>
</dbReference>
<dbReference type="EMBL" id="CACVBM020001607">
    <property type="protein sequence ID" value="CAA7055803.1"/>
    <property type="molecule type" value="Genomic_DNA"/>
</dbReference>
<dbReference type="Gene3D" id="3.40.50.300">
    <property type="entry name" value="P-loop containing nucleotide triphosphate hydrolases"/>
    <property type="match status" value="2"/>
</dbReference>
<keyword evidence="11" id="KW-1185">Reference proteome</keyword>
<evidence type="ECO:0000256" key="1">
    <source>
        <dbReference type="ARBA" id="ARBA00010820"/>
    </source>
</evidence>
<comment type="similarity">
    <text evidence="1">Belongs to the GeBP family.</text>
</comment>
<dbReference type="GO" id="GO:0005524">
    <property type="term" value="F:ATP binding"/>
    <property type="evidence" value="ECO:0007669"/>
    <property type="project" value="UniProtKB-KW"/>
</dbReference>
<name>A0A6D2L7H9_9BRAS</name>
<keyword evidence="5" id="KW-0067">ATP-binding</keyword>
<dbReference type="FunFam" id="3.40.50.300:FF:000326">
    <property type="entry name" value="P-loop containing nucleoside triphosphate hydrolase"/>
    <property type="match status" value="1"/>
</dbReference>
<dbReference type="EMBL" id="CACVBM020001335">
    <property type="protein sequence ID" value="CAA7045960.1"/>
    <property type="molecule type" value="Genomic_DNA"/>
</dbReference>
<dbReference type="InterPro" id="IPR027417">
    <property type="entry name" value="P-loop_NTPase"/>
</dbReference>
<dbReference type="InterPro" id="IPR041679">
    <property type="entry name" value="DNA2/NAM7-like_C"/>
</dbReference>
<dbReference type="PANTHER" id="PTHR10887:SF468">
    <property type="entry name" value="P-LOOP CONTAINING NUCLEOSIDE TRIPHOSPHATE HYDROLASES SUPERFAMILY PROTEIN"/>
    <property type="match status" value="1"/>
</dbReference>
<organism evidence="10 11">
    <name type="scientific">Microthlaspi erraticum</name>
    <dbReference type="NCBI Taxonomy" id="1685480"/>
    <lineage>
        <taxon>Eukaryota</taxon>
        <taxon>Viridiplantae</taxon>
        <taxon>Streptophyta</taxon>
        <taxon>Embryophyta</taxon>
        <taxon>Tracheophyta</taxon>
        <taxon>Spermatophyta</taxon>
        <taxon>Magnoliopsida</taxon>
        <taxon>eudicotyledons</taxon>
        <taxon>Gunneridae</taxon>
        <taxon>Pentapetalae</taxon>
        <taxon>rosids</taxon>
        <taxon>malvids</taxon>
        <taxon>Brassicales</taxon>
        <taxon>Brassicaceae</taxon>
        <taxon>Coluteocarpeae</taxon>
        <taxon>Microthlaspi</taxon>
    </lineage>
</organism>
<dbReference type="InterPro" id="IPR047187">
    <property type="entry name" value="SF1_C_Upf1"/>
</dbReference>
<dbReference type="CDD" id="cd18808">
    <property type="entry name" value="SF1_C_Upf1"/>
    <property type="match status" value="1"/>
</dbReference>
<evidence type="ECO:0000313" key="9">
    <source>
        <dbReference type="EMBL" id="CAA7045960.1"/>
    </source>
</evidence>
<evidence type="ECO:0000313" key="11">
    <source>
        <dbReference type="Proteomes" id="UP000467841"/>
    </source>
</evidence>
<protein>
    <submittedName>
        <fullName evidence="10">Uncharacterized protein</fullName>
    </submittedName>
</protein>
<dbReference type="SUPFAM" id="SSF52540">
    <property type="entry name" value="P-loop containing nucleoside triphosphate hydrolases"/>
    <property type="match status" value="1"/>
</dbReference>
<dbReference type="OrthoDB" id="6513042at2759"/>
<reference evidence="10 11" key="1">
    <citation type="submission" date="2020-01" db="EMBL/GenBank/DDBJ databases">
        <authorList>
            <person name="Mishra B."/>
        </authorList>
    </citation>
    <scope>NUCLEOTIDE SEQUENCE [LARGE SCALE GENOMIC DNA]</scope>
</reference>
<evidence type="ECO:0000259" key="7">
    <source>
        <dbReference type="Pfam" id="PF13086"/>
    </source>
</evidence>
<evidence type="ECO:0000259" key="6">
    <source>
        <dbReference type="Pfam" id="PF04504"/>
    </source>
</evidence>
<keyword evidence="3" id="KW-0378">Hydrolase</keyword>
<dbReference type="InterPro" id="IPR045055">
    <property type="entry name" value="DNA2/NAM7-like"/>
</dbReference>
<dbReference type="Proteomes" id="UP000467841">
    <property type="component" value="Unassembled WGS sequence"/>
</dbReference>
<dbReference type="GO" id="GO:0016787">
    <property type="term" value="F:hydrolase activity"/>
    <property type="evidence" value="ECO:0007669"/>
    <property type="project" value="UniProtKB-KW"/>
</dbReference>
<keyword evidence="2" id="KW-0547">Nucleotide-binding</keyword>
<evidence type="ECO:0000256" key="4">
    <source>
        <dbReference type="ARBA" id="ARBA00022806"/>
    </source>
</evidence>
<dbReference type="InterPro" id="IPR041677">
    <property type="entry name" value="DNA2/NAM7_AAA_11"/>
</dbReference>
<dbReference type="Pfam" id="PF13087">
    <property type="entry name" value="AAA_12"/>
    <property type="match status" value="1"/>
</dbReference>
<sequence length="661" mass="74658">MTTERTGDIELLVVDEAAQLKESESVVALQLSCLRHAILIGDEFQLPAMVHSDECEKAKFGRSLFERLALLGHHKHLLDVQYRMHPSISWFPNQEIYGGKIKDAEIVQESTYQKKFLRGKMFGPFSFINVGCGKEEFGDGHSPKNMAEVAVVSEIISNLFKVSSKKGIKMSVGVISPYKGQVRAIQERIGDKYSCLSDKLFTLKVRSVDGFQGGEEDVIIISTVRSNGNGKVGFLSNRQRTNVALTRARYCLWVIGNETTLALSGSIWAKLVMDSKRRKCFFDAKDNKKLRDAMNDALLKVITMSTPTSHSLSGQKSPRQYALAEEENTNKKMKKSAIKNRIWTDEDELALLKRKIRILKERFLTRMEKINQGNDSIFSDAGEAFRYSNMIWSQNDSQVANDEINNVLITMSTPTSHTLSGQESPRQHAVVEEENTKKMKKSASSRKRIWTEEDELALLKGFVAYRATGDLPNRDWDTFRRSLGDPIAAEFSNEQLRRKIRHLKGRFLSRMEKINQGNEPILGDAGEAFGYSNMIWGQNDSQVADDEINNVEEDAGDEEVAANVELLNEKNVAVESDFEDSNATDADELCAVRDAFEALVMMSPDLYDDQKRMQLERLMNLGAGERKELSDGWKALLDEQVKFEMMKLSFFVNLGEKATGK</sequence>
<feature type="domain" description="Glabrous enhancer-binding protein-like DBD" evidence="6">
    <location>
        <begin position="447"/>
        <end position="537"/>
    </location>
</feature>
<gene>
    <name evidence="9" type="ORF">MERR_LOCUS33195</name>
    <name evidence="10" type="ORF">MERR_LOCUS43039</name>
</gene>
<keyword evidence="4" id="KW-0347">Helicase</keyword>
<evidence type="ECO:0000313" key="10">
    <source>
        <dbReference type="EMBL" id="CAA7055803.1"/>
    </source>
</evidence>
<feature type="domain" description="DNA2/NAM7 helicase helicase" evidence="7">
    <location>
        <begin position="8"/>
        <end position="52"/>
    </location>
</feature>
<dbReference type="GO" id="GO:0005694">
    <property type="term" value="C:chromosome"/>
    <property type="evidence" value="ECO:0007669"/>
    <property type="project" value="UniProtKB-ARBA"/>
</dbReference>
<evidence type="ECO:0000256" key="5">
    <source>
        <dbReference type="ARBA" id="ARBA00022840"/>
    </source>
</evidence>
<proteinExistence type="inferred from homology"/>
<dbReference type="GO" id="GO:0004386">
    <property type="term" value="F:helicase activity"/>
    <property type="evidence" value="ECO:0007669"/>
    <property type="project" value="UniProtKB-KW"/>
</dbReference>
<evidence type="ECO:0000259" key="8">
    <source>
        <dbReference type="Pfam" id="PF13087"/>
    </source>
</evidence>
<accession>A0A6D2L7H9</accession>
<dbReference type="Pfam" id="PF04504">
    <property type="entry name" value="GeBP-like_DBD"/>
    <property type="match status" value="1"/>
</dbReference>